<evidence type="ECO:0000259" key="1">
    <source>
        <dbReference type="Pfam" id="PF01738"/>
    </source>
</evidence>
<dbReference type="InterPro" id="IPR002925">
    <property type="entry name" value="Dienelactn_hydro"/>
</dbReference>
<evidence type="ECO:0000313" key="3">
    <source>
        <dbReference type="Proteomes" id="UP001309876"/>
    </source>
</evidence>
<dbReference type="PANTHER" id="PTHR17630">
    <property type="entry name" value="DIENELACTONE HYDROLASE"/>
    <property type="match status" value="1"/>
</dbReference>
<comment type="caution">
    <text evidence="2">The sequence shown here is derived from an EMBL/GenBank/DDBJ whole genome shotgun (WGS) entry which is preliminary data.</text>
</comment>
<evidence type="ECO:0000313" key="2">
    <source>
        <dbReference type="EMBL" id="KAK5084251.1"/>
    </source>
</evidence>
<name>A0AAN7SYA3_9EURO</name>
<accession>A0AAN7SYA3</accession>
<gene>
    <name evidence="2" type="ORF">LTR05_005327</name>
</gene>
<reference evidence="2 3" key="1">
    <citation type="submission" date="2023-08" db="EMBL/GenBank/DDBJ databases">
        <title>Black Yeasts Isolated from many extreme environments.</title>
        <authorList>
            <person name="Coleine C."/>
            <person name="Stajich J.E."/>
            <person name="Selbmann L."/>
        </authorList>
    </citation>
    <scope>NUCLEOTIDE SEQUENCE [LARGE SCALE GENOMIC DNA]</scope>
    <source>
        <strain evidence="2 3">CCFEE 5910</strain>
    </source>
</reference>
<protein>
    <recommendedName>
        <fullName evidence="1">Dienelactone hydrolase domain-containing protein</fullName>
    </recommendedName>
</protein>
<dbReference type="GO" id="GO:0016787">
    <property type="term" value="F:hydrolase activity"/>
    <property type="evidence" value="ECO:0007669"/>
    <property type="project" value="InterPro"/>
</dbReference>
<dbReference type="AlphaFoldDB" id="A0AAN7SYA3"/>
<dbReference type="PANTHER" id="PTHR17630:SF105">
    <property type="entry name" value="DIENELACTONE HYDROLASE FAMILY PROTEIN (AFU_ORTHOLOGUE AFUA_4G08790)"/>
    <property type="match status" value="1"/>
</dbReference>
<proteinExistence type="predicted"/>
<organism evidence="2 3">
    <name type="scientific">Lithohypha guttulata</name>
    <dbReference type="NCBI Taxonomy" id="1690604"/>
    <lineage>
        <taxon>Eukaryota</taxon>
        <taxon>Fungi</taxon>
        <taxon>Dikarya</taxon>
        <taxon>Ascomycota</taxon>
        <taxon>Pezizomycotina</taxon>
        <taxon>Eurotiomycetes</taxon>
        <taxon>Chaetothyriomycetidae</taxon>
        <taxon>Chaetothyriales</taxon>
        <taxon>Trichomeriaceae</taxon>
        <taxon>Lithohypha</taxon>
    </lineage>
</organism>
<dbReference type="SUPFAM" id="SSF53474">
    <property type="entry name" value="alpha/beta-Hydrolases"/>
    <property type="match status" value="1"/>
</dbReference>
<sequence length="241" mass="26859">MSCNGECFSGALMADYRPQGNIETIHGRETYVARPPNGSNPKGIVIIIPDAFGLPFPNNKNLADRYAKDGNFLVYLPDFMDGRSAPVWMLNVFPQVMSTATIWDWIVKPYYIAQAMYASGQYTSAKSGKVLCDAHFTAHASNVKVPDDAKKVTLPLSVAQATEDMVMTLEQARQVEAILREKAEKQGLKHSEVVYYEGANHGFGVRADQVWGNEKTKEHADGSIKQAIDFYNRVFQDWTAQ</sequence>
<dbReference type="Pfam" id="PF01738">
    <property type="entry name" value="DLH"/>
    <property type="match status" value="1"/>
</dbReference>
<dbReference type="EMBL" id="JAVRRJ010000005">
    <property type="protein sequence ID" value="KAK5084251.1"/>
    <property type="molecule type" value="Genomic_DNA"/>
</dbReference>
<dbReference type="InterPro" id="IPR029058">
    <property type="entry name" value="AB_hydrolase_fold"/>
</dbReference>
<dbReference type="Proteomes" id="UP001309876">
    <property type="component" value="Unassembled WGS sequence"/>
</dbReference>
<keyword evidence="3" id="KW-1185">Reference proteome</keyword>
<dbReference type="Gene3D" id="3.40.50.1820">
    <property type="entry name" value="alpha/beta hydrolase"/>
    <property type="match status" value="1"/>
</dbReference>
<feature type="domain" description="Dienelactone hydrolase" evidence="1">
    <location>
        <begin position="131"/>
        <end position="220"/>
    </location>
</feature>